<name>E2AIU3_CAMFO</name>
<feature type="compositionally biased region" description="Low complexity" evidence="1">
    <location>
        <begin position="82"/>
        <end position="99"/>
    </location>
</feature>
<feature type="compositionally biased region" description="Polar residues" evidence="1">
    <location>
        <begin position="558"/>
        <end position="568"/>
    </location>
</feature>
<feature type="compositionally biased region" description="Basic and acidic residues" evidence="1">
    <location>
        <begin position="55"/>
        <end position="81"/>
    </location>
</feature>
<feature type="compositionally biased region" description="Low complexity" evidence="1">
    <location>
        <begin position="241"/>
        <end position="254"/>
    </location>
</feature>
<feature type="compositionally biased region" description="Polar residues" evidence="1">
    <location>
        <begin position="274"/>
        <end position="287"/>
    </location>
</feature>
<reference evidence="2 3" key="1">
    <citation type="journal article" date="2010" name="Science">
        <title>Genomic comparison of the ants Camponotus floridanus and Harpegnathos saltator.</title>
        <authorList>
            <person name="Bonasio R."/>
            <person name="Zhang G."/>
            <person name="Ye C."/>
            <person name="Mutti N.S."/>
            <person name="Fang X."/>
            <person name="Qin N."/>
            <person name="Donahue G."/>
            <person name="Yang P."/>
            <person name="Li Q."/>
            <person name="Li C."/>
            <person name="Zhang P."/>
            <person name="Huang Z."/>
            <person name="Berger S.L."/>
            <person name="Reinberg D."/>
            <person name="Wang J."/>
            <person name="Liebig J."/>
        </authorList>
    </citation>
    <scope>NUCLEOTIDE SEQUENCE [LARGE SCALE GENOMIC DNA]</scope>
    <source>
        <strain evidence="3">C129</strain>
    </source>
</reference>
<dbReference type="AlphaFoldDB" id="E2AIU3"/>
<accession>E2AIU3</accession>
<feature type="compositionally biased region" description="Low complexity" evidence="1">
    <location>
        <begin position="110"/>
        <end position="129"/>
    </location>
</feature>
<feature type="compositionally biased region" description="Low complexity" evidence="1">
    <location>
        <begin position="412"/>
        <end position="428"/>
    </location>
</feature>
<protein>
    <submittedName>
        <fullName evidence="2">Uncharacterized protein</fullName>
    </submittedName>
</protein>
<feature type="compositionally biased region" description="Basic and acidic residues" evidence="1">
    <location>
        <begin position="455"/>
        <end position="465"/>
    </location>
</feature>
<feature type="compositionally biased region" description="Low complexity" evidence="1">
    <location>
        <begin position="396"/>
        <end position="405"/>
    </location>
</feature>
<proteinExistence type="predicted"/>
<dbReference type="OMA" id="CENANME"/>
<dbReference type="OrthoDB" id="449052at2759"/>
<evidence type="ECO:0000313" key="2">
    <source>
        <dbReference type="EMBL" id="EFN66622.1"/>
    </source>
</evidence>
<feature type="region of interest" description="Disordered" evidence="1">
    <location>
        <begin position="239"/>
        <end position="291"/>
    </location>
</feature>
<evidence type="ECO:0000313" key="3">
    <source>
        <dbReference type="Proteomes" id="UP000000311"/>
    </source>
</evidence>
<dbReference type="Proteomes" id="UP000000311">
    <property type="component" value="Unassembled WGS sequence"/>
</dbReference>
<organism evidence="3">
    <name type="scientific">Camponotus floridanus</name>
    <name type="common">Florida carpenter ant</name>
    <dbReference type="NCBI Taxonomy" id="104421"/>
    <lineage>
        <taxon>Eukaryota</taxon>
        <taxon>Metazoa</taxon>
        <taxon>Ecdysozoa</taxon>
        <taxon>Arthropoda</taxon>
        <taxon>Hexapoda</taxon>
        <taxon>Insecta</taxon>
        <taxon>Pterygota</taxon>
        <taxon>Neoptera</taxon>
        <taxon>Endopterygota</taxon>
        <taxon>Hymenoptera</taxon>
        <taxon>Apocrita</taxon>
        <taxon>Aculeata</taxon>
        <taxon>Formicoidea</taxon>
        <taxon>Formicidae</taxon>
        <taxon>Formicinae</taxon>
        <taxon>Camponotus</taxon>
    </lineage>
</organism>
<feature type="region of interest" description="Disordered" evidence="1">
    <location>
        <begin position="25"/>
        <end position="129"/>
    </location>
</feature>
<gene>
    <name evidence="2" type="ORF">EAG_15657</name>
</gene>
<dbReference type="STRING" id="104421.E2AIU3"/>
<dbReference type="EMBL" id="GL439905">
    <property type="protein sequence ID" value="EFN66622.1"/>
    <property type="molecule type" value="Genomic_DNA"/>
</dbReference>
<evidence type="ECO:0000256" key="1">
    <source>
        <dbReference type="SAM" id="MobiDB-lite"/>
    </source>
</evidence>
<dbReference type="InParanoid" id="E2AIU3"/>
<feature type="compositionally biased region" description="Basic and acidic residues" evidence="1">
    <location>
        <begin position="494"/>
        <end position="515"/>
    </location>
</feature>
<sequence length="568" mass="61010">MLQSSGEDSDGVDSFFHHYFLSHVNRLPSRNQTHSPYPWGRRLSECREEDEYETEEGKNADSPHVDNKKDASMIEKIEKADSASSKTSKASSPSSSENSSFEKIDEKSLPTSSVSDAKPSSPSLSTTMTTTMTTTTTTTMMIPPPSTTTTMTTIATTTMTSATGTTISETTTTMSTTMTTTATATATAMATTATATTATTATARTATTATATATTTATAPTATTTTTTTTTVATSISGRFTTSTVTSPTSTTKPPLRRRHTTGPGMTFPATDPPSYSTSMTFSRTSPLPSPHLDKRFFDSSLIEMKSQASSTSTLDYDSTEEVWIRRVDFVQERKRRELGSQPLPTIVTEDADNSGHASQGHRPRADTWGSHSKPIKKSNYGSAPSSGKSTPLPQTTEASSSSSSGKGGRKTSGTRSGSTSRSNSRSNSTERRRSSGTTDDTASPTRKPALFDAFRPRSKSDASKRKPSIIANMKSAVQHSLHRGSHGSSSVDVHTEKEYHRDNQREQKENKEQGSGRPRAGSESSRNPVSKVMDLIRHRSHSALSAEDKRKARAAVQHQTQVASQSK</sequence>
<keyword evidence="3" id="KW-1185">Reference proteome</keyword>
<feature type="region of interest" description="Disordered" evidence="1">
    <location>
        <begin position="341"/>
        <end position="568"/>
    </location>
</feature>
<feature type="compositionally biased region" description="Polar residues" evidence="1">
    <location>
        <begin position="380"/>
        <end position="395"/>
    </location>
</feature>